<protein>
    <recommendedName>
        <fullName evidence="3">4a-hydroxytetrahydrobiopterin dehydratase</fullName>
        <ecNumber evidence="3">4.2.1.96</ecNumber>
    </recommendedName>
</protein>
<accession>A0ABP0U4V2</accession>
<dbReference type="InterPro" id="IPR036428">
    <property type="entry name" value="PCD_sf"/>
</dbReference>
<reference evidence="5" key="1">
    <citation type="submission" date="2024-02" db="EMBL/GenBank/DDBJ databases">
        <authorList>
            <consortium name="ELIXIR-Norway"/>
            <consortium name="Elixir Norway"/>
        </authorList>
    </citation>
    <scope>NUCLEOTIDE SEQUENCE</scope>
</reference>
<dbReference type="EMBL" id="OZ019911">
    <property type="protein sequence ID" value="CAK9212491.1"/>
    <property type="molecule type" value="Genomic_DNA"/>
</dbReference>
<dbReference type="Proteomes" id="UP001497512">
    <property type="component" value="Chromosome 19"/>
</dbReference>
<evidence type="ECO:0000256" key="2">
    <source>
        <dbReference type="ARBA" id="ARBA00006472"/>
    </source>
</evidence>
<keyword evidence="6" id="KW-1185">Reference proteome</keyword>
<comment type="similarity">
    <text evidence="2">Belongs to the pterin-4-alpha-carbinolamine dehydratase family.</text>
</comment>
<dbReference type="SUPFAM" id="SSF55248">
    <property type="entry name" value="PCD-like"/>
    <property type="match status" value="1"/>
</dbReference>
<evidence type="ECO:0000313" key="6">
    <source>
        <dbReference type="Proteomes" id="UP001497512"/>
    </source>
</evidence>
<evidence type="ECO:0000313" key="5">
    <source>
        <dbReference type="EMBL" id="CAK9212491.1"/>
    </source>
</evidence>
<dbReference type="Pfam" id="PF01329">
    <property type="entry name" value="Pterin_4a"/>
    <property type="match status" value="1"/>
</dbReference>
<dbReference type="PANTHER" id="PTHR12599">
    <property type="entry name" value="PTERIN-4-ALPHA-CARBINOLAMINE DEHYDRATASE"/>
    <property type="match status" value="1"/>
</dbReference>
<comment type="catalytic activity">
    <reaction evidence="1">
        <text>(4aS,6R)-4a-hydroxy-L-erythro-5,6,7,8-tetrahydrobiopterin = (6R)-L-erythro-6,7-dihydrobiopterin + H2O</text>
        <dbReference type="Rhea" id="RHEA:11920"/>
        <dbReference type="ChEBI" id="CHEBI:15377"/>
        <dbReference type="ChEBI" id="CHEBI:15642"/>
        <dbReference type="ChEBI" id="CHEBI:43120"/>
        <dbReference type="EC" id="4.2.1.96"/>
    </reaction>
</comment>
<evidence type="ECO:0000256" key="3">
    <source>
        <dbReference type="ARBA" id="ARBA00013252"/>
    </source>
</evidence>
<keyword evidence="4" id="KW-0456">Lyase</keyword>
<organism evidence="5 6">
    <name type="scientific">Sphagnum troendelagicum</name>
    <dbReference type="NCBI Taxonomy" id="128251"/>
    <lineage>
        <taxon>Eukaryota</taxon>
        <taxon>Viridiplantae</taxon>
        <taxon>Streptophyta</taxon>
        <taxon>Embryophyta</taxon>
        <taxon>Bryophyta</taxon>
        <taxon>Sphagnophytina</taxon>
        <taxon>Sphagnopsida</taxon>
        <taxon>Sphagnales</taxon>
        <taxon>Sphagnaceae</taxon>
        <taxon>Sphagnum</taxon>
    </lineage>
</organism>
<sequence>MGSVLAKPFMGGVKGSQPLSEAEATNLLRTVKGWRLTKDDLGLKLQHDWRVKNLLAGMQLLQGVAMLASIEQHHPDLSLYQSNIARVEICSPLVGGLTENDFILAAKIDGIYVADLILSREDKFGIKL</sequence>
<dbReference type="EC" id="4.2.1.96" evidence="3"/>
<evidence type="ECO:0000256" key="1">
    <source>
        <dbReference type="ARBA" id="ARBA00001554"/>
    </source>
</evidence>
<evidence type="ECO:0000256" key="4">
    <source>
        <dbReference type="ARBA" id="ARBA00023239"/>
    </source>
</evidence>
<name>A0ABP0U4V2_9BRYO</name>
<dbReference type="Gene3D" id="3.30.1360.20">
    <property type="entry name" value="Transcriptional coactivator/pterin dehydratase"/>
    <property type="match status" value="1"/>
</dbReference>
<dbReference type="PANTHER" id="PTHR12599:SF8">
    <property type="entry name" value="PTERIN-4-ALPHA-CARBINOLAMINE DEHYDRATASE, CHLOROPLASTIC-RELATED"/>
    <property type="match status" value="1"/>
</dbReference>
<dbReference type="InterPro" id="IPR001533">
    <property type="entry name" value="Pterin_deHydtase"/>
</dbReference>
<proteinExistence type="inferred from homology"/>
<gene>
    <name evidence="5" type="ORF">CSSPTR1EN2_LOCUS11263</name>
</gene>